<dbReference type="PIRSF" id="PIRSF005261">
    <property type="entry name" value="Heat_shock_Hsp33"/>
    <property type="match status" value="1"/>
</dbReference>
<dbReference type="InterPro" id="IPR000397">
    <property type="entry name" value="Heat_shock_Hsp33"/>
</dbReference>
<keyword evidence="5 6" id="KW-0676">Redox-active center</keyword>
<dbReference type="SUPFAM" id="SSF118352">
    <property type="entry name" value="HSP33 redox switch-like"/>
    <property type="match status" value="1"/>
</dbReference>
<keyword evidence="3 6" id="KW-1015">Disulfide bond</keyword>
<sequence>MSDYIVKGLAFDGTIRVLGARTTETAAEAQRRHQAWPTATAALGRTLTGTVMLGSMLKGDGKLTVKIEGGGPAGAILADADANGHVRGYISDPYVHFDLNSQGKLDVRRAVGTEGMFSVVKDLGLRDHFTGQVPIVSGEIAEDFTQYLTVSEQVPSAVALGVLVNPDNTVKAAGGFIIQVMPGATDETIDLLEERITKARPVSRQIEDGLTPEEILGEVLGTENIRFIDTLPVDFECDCSKERFSNAIAGLGDQEIREMIEEDHGAEAQCHFCLETYQFSEDELRGFLSDEKATD</sequence>
<dbReference type="RefSeq" id="WP_092055966.1">
    <property type="nucleotide sequence ID" value="NZ_FNZF01000009.1"/>
</dbReference>
<comment type="function">
    <text evidence="6">Redox regulated molecular chaperone. Protects both thermally unfolding and oxidatively damaged proteins from irreversible aggregation. Plays an important role in the bacterial defense system toward oxidative stress.</text>
</comment>
<dbReference type="CDD" id="cd00498">
    <property type="entry name" value="Hsp33"/>
    <property type="match status" value="1"/>
</dbReference>
<evidence type="ECO:0000256" key="1">
    <source>
        <dbReference type="ARBA" id="ARBA00022490"/>
    </source>
</evidence>
<dbReference type="EMBL" id="FNZF01000009">
    <property type="protein sequence ID" value="SEJ84727.1"/>
    <property type="molecule type" value="Genomic_DNA"/>
</dbReference>
<dbReference type="GO" id="GO:0051082">
    <property type="term" value="F:unfolded protein binding"/>
    <property type="evidence" value="ECO:0007669"/>
    <property type="project" value="UniProtKB-UniRule"/>
</dbReference>
<keyword evidence="8" id="KW-1185">Reference proteome</keyword>
<evidence type="ECO:0000256" key="4">
    <source>
        <dbReference type="ARBA" id="ARBA00023186"/>
    </source>
</evidence>
<gene>
    <name evidence="6" type="primary">hslO</name>
    <name evidence="7" type="ORF">SAMN04488127_3014</name>
</gene>
<dbReference type="PANTHER" id="PTHR30111">
    <property type="entry name" value="33 KDA CHAPERONIN"/>
    <property type="match status" value="1"/>
</dbReference>
<keyword evidence="2 6" id="KW-0862">Zinc</keyword>
<comment type="similarity">
    <text evidence="6">Belongs to the HSP33 family.</text>
</comment>
<dbReference type="NCBIfam" id="NF001033">
    <property type="entry name" value="PRK00114.1"/>
    <property type="match status" value="1"/>
</dbReference>
<dbReference type="InterPro" id="IPR016153">
    <property type="entry name" value="Heat_shock_Hsp33_N"/>
</dbReference>
<dbReference type="HAMAP" id="MF_00117">
    <property type="entry name" value="HslO"/>
    <property type="match status" value="1"/>
</dbReference>
<dbReference type="SUPFAM" id="SSF64397">
    <property type="entry name" value="Hsp33 domain"/>
    <property type="match status" value="1"/>
</dbReference>
<reference evidence="8" key="1">
    <citation type="submission" date="2016-10" db="EMBL/GenBank/DDBJ databases">
        <authorList>
            <person name="Varghese N."/>
            <person name="Submissions S."/>
        </authorList>
    </citation>
    <scope>NUCLEOTIDE SEQUENCE [LARGE SCALE GENOMIC DNA]</scope>
    <source>
        <strain evidence="8">CGMCC 1.6763</strain>
    </source>
</reference>
<dbReference type="STRING" id="426757.SAMN04488127_3014"/>
<evidence type="ECO:0000256" key="5">
    <source>
        <dbReference type="ARBA" id="ARBA00023284"/>
    </source>
</evidence>
<keyword evidence="4 6" id="KW-0143">Chaperone</keyword>
<feature type="disulfide bond" description="Redox-active" evidence="6">
    <location>
        <begin position="237"/>
        <end position="239"/>
    </location>
</feature>
<dbReference type="Gene3D" id="3.55.30.10">
    <property type="entry name" value="Hsp33 domain"/>
    <property type="match status" value="1"/>
</dbReference>
<feature type="disulfide bond" description="Redox-active" evidence="6">
    <location>
        <begin position="270"/>
        <end position="273"/>
    </location>
</feature>
<keyword evidence="1 6" id="KW-0963">Cytoplasm</keyword>
<name>A0A1H7C843_9BACL</name>
<evidence type="ECO:0000313" key="7">
    <source>
        <dbReference type="EMBL" id="SEJ84727.1"/>
    </source>
</evidence>
<comment type="PTM">
    <text evidence="6">Under oxidizing conditions two disulfide bonds are formed involving the reactive cysteines. Under reducing conditions zinc is bound to the reactive cysteines and the protein is inactive.</text>
</comment>
<evidence type="ECO:0000256" key="2">
    <source>
        <dbReference type="ARBA" id="ARBA00022833"/>
    </source>
</evidence>
<dbReference type="OrthoDB" id="9776534at2"/>
<proteinExistence type="inferred from homology"/>
<evidence type="ECO:0000256" key="6">
    <source>
        <dbReference type="HAMAP-Rule" id="MF_00117"/>
    </source>
</evidence>
<dbReference type="GO" id="GO:0044183">
    <property type="term" value="F:protein folding chaperone"/>
    <property type="evidence" value="ECO:0007669"/>
    <property type="project" value="TreeGrafter"/>
</dbReference>
<dbReference type="Gene3D" id="3.90.1280.10">
    <property type="entry name" value="HSP33 redox switch-like"/>
    <property type="match status" value="1"/>
</dbReference>
<dbReference type="AlphaFoldDB" id="A0A1H7C843"/>
<dbReference type="GO" id="GO:0042026">
    <property type="term" value="P:protein refolding"/>
    <property type="evidence" value="ECO:0007669"/>
    <property type="project" value="TreeGrafter"/>
</dbReference>
<dbReference type="Pfam" id="PF01430">
    <property type="entry name" value="HSP33"/>
    <property type="match status" value="1"/>
</dbReference>
<dbReference type="GO" id="GO:0005737">
    <property type="term" value="C:cytoplasm"/>
    <property type="evidence" value="ECO:0007669"/>
    <property type="project" value="UniProtKB-SubCell"/>
</dbReference>
<dbReference type="PANTHER" id="PTHR30111:SF1">
    <property type="entry name" value="33 KDA CHAPERONIN"/>
    <property type="match status" value="1"/>
</dbReference>
<dbReference type="InterPro" id="IPR016154">
    <property type="entry name" value="Heat_shock_Hsp33_C"/>
</dbReference>
<protein>
    <recommendedName>
        <fullName evidence="6">33 kDa chaperonin</fullName>
    </recommendedName>
    <alternativeName>
        <fullName evidence="6">Heat shock protein 33 homolog</fullName>
        <shortName evidence="6">HSP33</shortName>
    </alternativeName>
</protein>
<comment type="subcellular location">
    <subcellularLocation>
        <location evidence="6">Cytoplasm</location>
    </subcellularLocation>
</comment>
<evidence type="ECO:0000313" key="8">
    <source>
        <dbReference type="Proteomes" id="UP000199200"/>
    </source>
</evidence>
<dbReference type="Proteomes" id="UP000199200">
    <property type="component" value="Unassembled WGS sequence"/>
</dbReference>
<evidence type="ECO:0000256" key="3">
    <source>
        <dbReference type="ARBA" id="ARBA00023157"/>
    </source>
</evidence>
<accession>A0A1H7C843</accession>
<organism evidence="7 8">
    <name type="scientific">Bhargavaea ginsengi</name>
    <dbReference type="NCBI Taxonomy" id="426757"/>
    <lineage>
        <taxon>Bacteria</taxon>
        <taxon>Bacillati</taxon>
        <taxon>Bacillota</taxon>
        <taxon>Bacilli</taxon>
        <taxon>Bacillales</taxon>
        <taxon>Caryophanaceae</taxon>
        <taxon>Bhargavaea</taxon>
    </lineage>
</organism>